<evidence type="ECO:0000256" key="7">
    <source>
        <dbReference type="HAMAP-Rule" id="MF_03111"/>
    </source>
</evidence>
<feature type="binding site" evidence="7">
    <location>
        <position position="855"/>
    </location>
    <ligand>
        <name>Zn(2+)</name>
        <dbReference type="ChEBI" id="CHEBI:29105"/>
    </ligand>
</feature>
<reference evidence="10 11" key="1">
    <citation type="journal article" date="2021" name="DNA Res.">
        <title>Genome analysis of Candida subhashii reveals its hybrid nature and dual mitochondrial genome conformations.</title>
        <authorList>
            <person name="Mixao V."/>
            <person name="Hegedusova E."/>
            <person name="Saus E."/>
            <person name="Pryszcz L.P."/>
            <person name="Cillingova A."/>
            <person name="Nosek J."/>
            <person name="Gabaldon T."/>
        </authorList>
    </citation>
    <scope>NUCLEOTIDE SEQUENCE [LARGE SCALE GENOMIC DNA]</scope>
    <source>
        <strain evidence="10 11">CBS 10753</strain>
    </source>
</reference>
<dbReference type="EMBL" id="JAGSYN010000222">
    <property type="protein sequence ID" value="KAG7661315.1"/>
    <property type="molecule type" value="Genomic_DNA"/>
</dbReference>
<dbReference type="UniPathway" id="UPA00232"/>
<dbReference type="InterPro" id="IPR027540">
    <property type="entry name" value="Coq4_euk"/>
</dbReference>
<evidence type="ECO:0000313" key="10">
    <source>
        <dbReference type="EMBL" id="KAG7661315.1"/>
    </source>
</evidence>
<keyword evidence="3 7" id="KW-0496">Mitochondrion</keyword>
<evidence type="ECO:0000256" key="8">
    <source>
        <dbReference type="SAM" id="MobiDB-lite"/>
    </source>
</evidence>
<feature type="compositionally biased region" description="Polar residues" evidence="8">
    <location>
        <begin position="18"/>
        <end position="42"/>
    </location>
</feature>
<feature type="binding site" evidence="7">
    <location>
        <position position="867"/>
    </location>
    <ligand>
        <name>Zn(2+)</name>
        <dbReference type="ChEBI" id="CHEBI:29105"/>
    </ligand>
</feature>
<evidence type="ECO:0000256" key="5">
    <source>
        <dbReference type="ARBA" id="ARBA00023239"/>
    </source>
</evidence>
<keyword evidence="1 7" id="KW-0831">Ubiquinone biosynthesis</keyword>
<evidence type="ECO:0000256" key="6">
    <source>
        <dbReference type="ARBA" id="ARBA00081568"/>
    </source>
</evidence>
<dbReference type="InterPro" id="IPR007715">
    <property type="entry name" value="Coq4"/>
</dbReference>
<proteinExistence type="inferred from homology"/>
<keyword evidence="11" id="KW-1185">Reference proteome</keyword>
<feature type="region of interest" description="Disordered" evidence="8">
    <location>
        <begin position="72"/>
        <end position="92"/>
    </location>
</feature>
<dbReference type="Proteomes" id="UP000694255">
    <property type="component" value="Unassembled WGS sequence"/>
</dbReference>
<dbReference type="GO" id="GO:0031314">
    <property type="term" value="C:extrinsic component of mitochondrial inner membrane"/>
    <property type="evidence" value="ECO:0007669"/>
    <property type="project" value="UniProtKB-UniRule"/>
</dbReference>
<dbReference type="PANTHER" id="PTHR12922:SF7">
    <property type="entry name" value="UBIQUINONE BIOSYNTHESIS PROTEIN COQ4 HOMOLOG, MITOCHONDRIAL"/>
    <property type="match status" value="1"/>
</dbReference>
<dbReference type="PANTHER" id="PTHR12922">
    <property type="entry name" value="UBIQUINONE BIOSYNTHESIS PROTEIN"/>
    <property type="match status" value="1"/>
</dbReference>
<evidence type="ECO:0000313" key="11">
    <source>
        <dbReference type="Proteomes" id="UP000694255"/>
    </source>
</evidence>
<dbReference type="AlphaFoldDB" id="A0A8J5QMW4"/>
<keyword evidence="7" id="KW-0479">Metal-binding</keyword>
<comment type="cofactor">
    <cofactor evidence="7">
        <name>Zn(2+)</name>
        <dbReference type="ChEBI" id="CHEBI:29105"/>
    </cofactor>
</comment>
<comment type="catalytic activity">
    <reaction evidence="7">
        <text>a 4-hydroxy-3-methoxy-5-(all-trans-polyprenyl)benzoate + H(+) = a 2-methoxy-6-(all-trans-polyprenyl)phenol + CO2</text>
        <dbReference type="Rhea" id="RHEA:81179"/>
        <dbReference type="Rhea" id="RHEA-COMP:9551"/>
        <dbReference type="Rhea" id="RHEA-COMP:10931"/>
        <dbReference type="ChEBI" id="CHEBI:15378"/>
        <dbReference type="ChEBI" id="CHEBI:16526"/>
        <dbReference type="ChEBI" id="CHEBI:62731"/>
        <dbReference type="ChEBI" id="CHEBI:84443"/>
        <dbReference type="EC" id="4.1.1.130"/>
    </reaction>
</comment>
<accession>A0A8J5QMW4</accession>
<dbReference type="GO" id="GO:0008270">
    <property type="term" value="F:zinc ion binding"/>
    <property type="evidence" value="ECO:0007669"/>
    <property type="project" value="UniProtKB-UniRule"/>
</dbReference>
<keyword evidence="2 7" id="KW-0999">Mitochondrion inner membrane</keyword>
<comment type="subunit">
    <text evidence="7">Component of a multi-subunit COQ enzyme complex, composed of at least COQ3, COQ4, COQ5, COQ6, COQ7 and COQ9.</text>
</comment>
<dbReference type="Pfam" id="PF05019">
    <property type="entry name" value="Coq4"/>
    <property type="match status" value="1"/>
</dbReference>
<comment type="function">
    <text evidence="7">Lyase that catalyzes the C1-decarboxylation of 4-hydroxy-3-methoxy-5-(all-trans-polyprenyl)benzoic acid into 2-methoxy-6-(all-trans-polyprenyl)phenol during ubiquinone biosynthesis.</text>
</comment>
<evidence type="ECO:0000256" key="1">
    <source>
        <dbReference type="ARBA" id="ARBA00022688"/>
    </source>
</evidence>
<comment type="caution">
    <text evidence="10">The sequence shown here is derived from an EMBL/GenBank/DDBJ whole genome shotgun (WGS) entry which is preliminary data.</text>
</comment>
<evidence type="ECO:0000256" key="3">
    <source>
        <dbReference type="ARBA" id="ARBA00023128"/>
    </source>
</evidence>
<sequence length="966" mass="110054">MDLTQTNKTSKRRKFGTEATNDSSLSLTGKTPIGQPSSVRPVSAITATTTANVTHRHGLSQIIPSSSASVLMNSSSSASASPSPSPFNNVTKKDIKANEFRIRKSNKIVGTVAIGDKNQVQHEINSDELNFLYKLYVPNKYLIKNNKKSLQHLLNHLPAVVPIPPKKDIGARKDPGNDLNLQIHLFLSTIMIKYVNSWYLGKLNTDNFEFVSLVYQLMCDFVKDLAERVNKIVAEDFNSLILLDDLASILNEHVIELKCDERCEYPYKFLQDYYSQSNITNCLAFDPSKPHEDVIKEYIQSKHIIFGDMNCDSDDTSTSDDKGMEPSRQYFRVLFGKILQETFSSERYSQDPVSSSKIATELVTLIMSDIVLIKVFEKLSSPEFILQKFINELLFSNLDRSIKERKSGVKEKVSLINRAKSILYGTYQRVSDLIINISNGGRTLMQDTSSEEKLTSFDVFDNSIIDVFNTITKFASRKPLFSSMLTGIRTLVSSHEKFHTQINNLSSRYLSSKIISILSEERICKVIGDLRMDVFYSNDNKNETEAEKEHPSIDEIADNISIPIGLALSTRLPGYLASLSLKYQDETENQQRESIKRFLSIFASENVKEPMQAPSRLNKLLIIKLLDCIIAHKPPFYFLFNEQPVMLPIRSSLVKASCQASQQLIPKRQFLGTAASAILGSFLFSKNNELASKMENGELHYEDPNAKFNKGVEPKPLFTRREPEYPGHVPLYNYEKLLMFLGSSIGSYYHPERNEFIVALGESTAITPVLRSIQTQMLSDPVGRQILREKPRMTSTSLDLDHLRSLPENSIGRTYVEWLDREGVSPDTRVPVRYIDNEELAYIYQRYRECHDFYHAVTGLPIIIEGEIAVKVFEFMNIGMPMSGMGALFAPLRLKPNQKQRLYSVYYPWAFKSGLNSKPLMNVYWENILDRDVDEFRKEMGIEQPPDLRQMRKEYREKLKAKKAGK</sequence>
<feature type="compositionally biased region" description="Low complexity" evidence="8">
    <location>
        <begin position="72"/>
        <end position="82"/>
    </location>
</feature>
<dbReference type="HAMAP" id="MF_03111">
    <property type="entry name" value="Coq4"/>
    <property type="match status" value="1"/>
</dbReference>
<evidence type="ECO:0000256" key="4">
    <source>
        <dbReference type="ARBA" id="ARBA00023136"/>
    </source>
</evidence>
<feature type="binding site" evidence="7">
    <location>
        <position position="851"/>
    </location>
    <ligand>
        <name>Zn(2+)</name>
        <dbReference type="ChEBI" id="CHEBI:29105"/>
    </ligand>
</feature>
<name>A0A8J5QMW4_9ASCO</name>
<dbReference type="OrthoDB" id="4249at2759"/>
<comment type="subcellular location">
    <subcellularLocation>
        <location evidence="7">Mitochondrion inner membrane</location>
        <topology evidence="7">Peripheral membrane protein</topology>
        <orientation evidence="7">Matrix side</orientation>
    </subcellularLocation>
</comment>
<dbReference type="GO" id="GO:0120539">
    <property type="term" value="F:4-hydroxy-3-methoxy-5-polyprenylbenzoate decarboxylase activity"/>
    <property type="evidence" value="ECO:0007669"/>
    <property type="project" value="UniProtKB-EC"/>
</dbReference>
<dbReference type="Pfam" id="PF02194">
    <property type="entry name" value="PXA"/>
    <property type="match status" value="1"/>
</dbReference>
<organism evidence="10 11">
    <name type="scientific">[Candida] subhashii</name>
    <dbReference type="NCBI Taxonomy" id="561895"/>
    <lineage>
        <taxon>Eukaryota</taxon>
        <taxon>Fungi</taxon>
        <taxon>Dikarya</taxon>
        <taxon>Ascomycota</taxon>
        <taxon>Saccharomycotina</taxon>
        <taxon>Pichiomycetes</taxon>
        <taxon>Debaryomycetaceae</taxon>
        <taxon>Spathaspora</taxon>
    </lineage>
</organism>
<comment type="similarity">
    <text evidence="7">Belongs to the COQ4 family.</text>
</comment>
<evidence type="ECO:0000259" key="9">
    <source>
        <dbReference type="Pfam" id="PF02194"/>
    </source>
</evidence>
<keyword evidence="7" id="KW-0862">Zinc</keyword>
<feature type="domain" description="PXA" evidence="9">
    <location>
        <begin position="177"/>
        <end position="389"/>
    </location>
</feature>
<protein>
    <recommendedName>
        <fullName evidence="6">4-hydroxy-3-methoxy-5-polyprenylbenzoate decarboxylase</fullName>
    </recommendedName>
</protein>
<comment type="pathway">
    <text evidence="7">Cofactor biosynthesis; ubiquinone biosynthesis.</text>
</comment>
<evidence type="ECO:0000256" key="2">
    <source>
        <dbReference type="ARBA" id="ARBA00022792"/>
    </source>
</evidence>
<gene>
    <name evidence="7" type="primary">COQ4</name>
    <name evidence="10" type="ORF">J8A68_005207</name>
</gene>
<keyword evidence="4 7" id="KW-0472">Membrane</keyword>
<feature type="region of interest" description="Disordered" evidence="8">
    <location>
        <begin position="1"/>
        <end position="42"/>
    </location>
</feature>
<feature type="binding site" evidence="7">
    <location>
        <position position="852"/>
    </location>
    <ligand>
        <name>Zn(2+)</name>
        <dbReference type="ChEBI" id="CHEBI:29105"/>
    </ligand>
</feature>
<dbReference type="InterPro" id="IPR003114">
    <property type="entry name" value="Phox_assoc"/>
</dbReference>
<keyword evidence="5 7" id="KW-0456">Lyase</keyword>